<evidence type="ECO:0000313" key="1">
    <source>
        <dbReference type="EMBL" id="RYU95421.1"/>
    </source>
</evidence>
<organism evidence="1 2">
    <name type="scientific">Emticicia agri</name>
    <dbReference type="NCBI Taxonomy" id="2492393"/>
    <lineage>
        <taxon>Bacteria</taxon>
        <taxon>Pseudomonadati</taxon>
        <taxon>Bacteroidota</taxon>
        <taxon>Cytophagia</taxon>
        <taxon>Cytophagales</taxon>
        <taxon>Leadbetterellaceae</taxon>
        <taxon>Emticicia</taxon>
    </lineage>
</organism>
<sequence length="130" mass="16063">MNKYFQLNHTHFQYRIWRNELELMKLETDFFLSITEEISRLEGTDREVKQNWFINQFHHFQRLIKQIQGELGRVEQELAEGVKEEKILNKEQKLDYQYLKDEMDYFEQDYRIVKAKFRDFIANSETISTE</sequence>
<comment type="caution">
    <text evidence="1">The sequence shown here is derived from an EMBL/GenBank/DDBJ whole genome shotgun (WGS) entry which is preliminary data.</text>
</comment>
<dbReference type="RefSeq" id="WP_130021254.1">
    <property type="nucleotide sequence ID" value="NZ_SEWF01000015.1"/>
</dbReference>
<dbReference type="Proteomes" id="UP000293162">
    <property type="component" value="Unassembled WGS sequence"/>
</dbReference>
<protein>
    <submittedName>
        <fullName evidence="1">Uncharacterized protein</fullName>
    </submittedName>
</protein>
<proteinExistence type="predicted"/>
<reference evidence="1 2" key="1">
    <citation type="submission" date="2019-02" db="EMBL/GenBank/DDBJ databases">
        <title>Bacterial novel species Emticicia sp. 17J42-9 isolated from soil.</title>
        <authorList>
            <person name="Jung H.-Y."/>
        </authorList>
    </citation>
    <scope>NUCLEOTIDE SEQUENCE [LARGE SCALE GENOMIC DNA]</scope>
    <source>
        <strain evidence="1 2">17J42-9</strain>
    </source>
</reference>
<dbReference type="AlphaFoldDB" id="A0A4Q5LZR7"/>
<name>A0A4Q5LZR7_9BACT</name>
<evidence type="ECO:0000313" key="2">
    <source>
        <dbReference type="Proteomes" id="UP000293162"/>
    </source>
</evidence>
<dbReference type="OrthoDB" id="950702at2"/>
<gene>
    <name evidence="1" type="ORF">EWM59_12180</name>
</gene>
<accession>A0A4Q5LZR7</accession>
<keyword evidence="2" id="KW-1185">Reference proteome</keyword>
<dbReference type="EMBL" id="SEWF01000015">
    <property type="protein sequence ID" value="RYU95421.1"/>
    <property type="molecule type" value="Genomic_DNA"/>
</dbReference>